<protein>
    <submittedName>
        <fullName evidence="2">Phage protein</fullName>
    </submittedName>
</protein>
<dbReference type="Proteomes" id="UP000095286">
    <property type="component" value="Unplaced"/>
</dbReference>
<name>A0AC35TQM4_9BILA</name>
<evidence type="ECO:0000313" key="1">
    <source>
        <dbReference type="Proteomes" id="UP000095286"/>
    </source>
</evidence>
<dbReference type="WBParaSite" id="RSKR_0000309900.1">
    <property type="protein sequence ID" value="RSKR_0000309900.1"/>
    <property type="gene ID" value="RSKR_0000309900"/>
</dbReference>
<evidence type="ECO:0000313" key="2">
    <source>
        <dbReference type="WBParaSite" id="RSKR_0000309900.1"/>
    </source>
</evidence>
<sequence length="106" mass="12880">MPDYVDFDFYDEWYSIFYDDDFTPDCSTYYIVRNAMLDWDLKLWEKANEFLEKYPKAVAYGEMPNVNLDVLQEDCIPENKEFDYCSNYSKNEEKLDDEVSKIVYTY</sequence>
<organism evidence="1 2">
    <name type="scientific">Rhabditophanes sp. KR3021</name>
    <dbReference type="NCBI Taxonomy" id="114890"/>
    <lineage>
        <taxon>Eukaryota</taxon>
        <taxon>Metazoa</taxon>
        <taxon>Ecdysozoa</taxon>
        <taxon>Nematoda</taxon>
        <taxon>Chromadorea</taxon>
        <taxon>Rhabditida</taxon>
        <taxon>Tylenchina</taxon>
        <taxon>Panagrolaimomorpha</taxon>
        <taxon>Strongyloidoidea</taxon>
        <taxon>Alloionematidae</taxon>
        <taxon>Rhabditophanes</taxon>
    </lineage>
</organism>
<reference evidence="2" key="1">
    <citation type="submission" date="2016-11" db="UniProtKB">
        <authorList>
            <consortium name="WormBaseParasite"/>
        </authorList>
    </citation>
    <scope>IDENTIFICATION</scope>
    <source>
        <strain evidence="2">KR3021</strain>
    </source>
</reference>
<proteinExistence type="predicted"/>
<accession>A0AC35TQM4</accession>